<protein>
    <recommendedName>
        <fullName evidence="4">DUF2161 domain-containing phosphodiesterase</fullName>
    </recommendedName>
</protein>
<feature type="region of interest" description="Disordered" evidence="1">
    <location>
        <begin position="131"/>
        <end position="159"/>
    </location>
</feature>
<evidence type="ECO:0008006" key="4">
    <source>
        <dbReference type="Google" id="ProtNLM"/>
    </source>
</evidence>
<organism evidence="2 3">
    <name type="scientific">Starkeya nomas</name>
    <dbReference type="NCBI Taxonomy" id="2666134"/>
    <lineage>
        <taxon>Bacteria</taxon>
        <taxon>Pseudomonadati</taxon>
        <taxon>Pseudomonadota</taxon>
        <taxon>Alphaproteobacteria</taxon>
        <taxon>Hyphomicrobiales</taxon>
        <taxon>Xanthobacteraceae</taxon>
        <taxon>Starkeya</taxon>
    </lineage>
</organism>
<sequence>MSAGLPAGPSGVPILETSLYLPVKRFLEGLGFSVKGEIGSCDLVALPQDGTPLVVIGEMKLSFNLELVLQAVDRAAACDEVWLAARASLRGKGRESDSRFRNLCRRLGFGMLAVSPAGEVEIVVSPVAPMPRKDPRRRSRLVEEHRRRRGDPAAGGGSRAPIMTAYRQQALACAAAMAAGPRRPRELRAQAPDAGKILLDNVYGWFARTERGVYALTPAGHEALARWPQPDDALTAATPLRDDSAT</sequence>
<dbReference type="Proteomes" id="UP000433050">
    <property type="component" value="Unassembled WGS sequence"/>
</dbReference>
<evidence type="ECO:0000313" key="3">
    <source>
        <dbReference type="Proteomes" id="UP000433050"/>
    </source>
</evidence>
<dbReference type="AlphaFoldDB" id="A0A5S9PM41"/>
<keyword evidence="3" id="KW-1185">Reference proteome</keyword>
<dbReference type="Pfam" id="PF09929">
    <property type="entry name" value="DUF2161"/>
    <property type="match status" value="1"/>
</dbReference>
<dbReference type="InterPro" id="IPR018679">
    <property type="entry name" value="DUF2161"/>
</dbReference>
<reference evidence="2 3" key="1">
    <citation type="submission" date="2019-12" db="EMBL/GenBank/DDBJ databases">
        <authorList>
            <person name="Reyes-Prieto M."/>
        </authorList>
    </citation>
    <scope>NUCLEOTIDE SEQUENCE [LARGE SCALE GENOMIC DNA]</scope>
    <source>
        <strain evidence="2">HF14-78462</strain>
    </source>
</reference>
<proteinExistence type="predicted"/>
<dbReference type="EMBL" id="CACSAS010000001">
    <property type="protein sequence ID" value="CAA0105165.1"/>
    <property type="molecule type" value="Genomic_DNA"/>
</dbReference>
<name>A0A5S9PM41_9HYPH</name>
<evidence type="ECO:0000256" key="1">
    <source>
        <dbReference type="SAM" id="MobiDB-lite"/>
    </source>
</evidence>
<gene>
    <name evidence="2" type="ORF">STARVERO_03215</name>
</gene>
<evidence type="ECO:0000313" key="2">
    <source>
        <dbReference type="EMBL" id="CAA0105165.1"/>
    </source>
</evidence>
<accession>A0A5S9PM41</accession>